<evidence type="ECO:0000256" key="2">
    <source>
        <dbReference type="ARBA" id="ARBA00022723"/>
    </source>
</evidence>
<accession>A0A1J1C7R8</accession>
<dbReference type="Gene3D" id="1.20.1270.50">
    <property type="entry name" value="Glycoside hydrolase family 38, central domain"/>
    <property type="match status" value="1"/>
</dbReference>
<dbReference type="Pfam" id="PF22907">
    <property type="entry name" value="Ams1-like_1st"/>
    <property type="match status" value="1"/>
</dbReference>
<dbReference type="GO" id="GO:0004559">
    <property type="term" value="F:alpha-mannosidase activity"/>
    <property type="evidence" value="ECO:0007669"/>
    <property type="project" value="InterPro"/>
</dbReference>
<dbReference type="InterPro" id="IPR011330">
    <property type="entry name" value="Glyco_hydro/deAcase_b/a-brl"/>
</dbReference>
<evidence type="ECO:0000313" key="6">
    <source>
        <dbReference type="EMBL" id="APF18337.1"/>
    </source>
</evidence>
<evidence type="ECO:0000256" key="1">
    <source>
        <dbReference type="ARBA" id="ARBA00009792"/>
    </source>
</evidence>
<dbReference type="PANTHER" id="PTHR46017">
    <property type="entry name" value="ALPHA-MANNOSIDASE 2C1"/>
    <property type="match status" value="1"/>
</dbReference>
<dbReference type="OrthoDB" id="9772207at2"/>
<dbReference type="InterPro" id="IPR037094">
    <property type="entry name" value="Glyco_hydro_38_cen_sf"/>
</dbReference>
<dbReference type="InterPro" id="IPR000602">
    <property type="entry name" value="Glyco_hydro_38_N"/>
</dbReference>
<reference evidence="6 7" key="1">
    <citation type="submission" date="2016-11" db="EMBL/GenBank/DDBJ databases">
        <title>Genomic analysis of Caldithrix abyssi and proposal of a novel bacterial phylum Caldithrichaeota.</title>
        <authorList>
            <person name="Kublanov I."/>
            <person name="Sigalova O."/>
            <person name="Gavrilov S."/>
            <person name="Lebedinsky A."/>
            <person name="Ivanova N."/>
            <person name="Daum C."/>
            <person name="Reddy T."/>
            <person name="Klenk H.P."/>
            <person name="Goker M."/>
            <person name="Reva O."/>
            <person name="Miroshnichenko M."/>
            <person name="Kyprides N."/>
            <person name="Woyke T."/>
            <person name="Gelfand M."/>
        </authorList>
    </citation>
    <scope>NUCLEOTIDE SEQUENCE [LARGE SCALE GENOMIC DNA]</scope>
    <source>
        <strain evidence="6 7">LF13</strain>
    </source>
</reference>
<keyword evidence="2" id="KW-0479">Metal-binding</keyword>
<dbReference type="InterPro" id="IPR011013">
    <property type="entry name" value="Gal_mutarotase_sf_dom"/>
</dbReference>
<dbReference type="GO" id="GO:0009313">
    <property type="term" value="P:oligosaccharide catabolic process"/>
    <property type="evidence" value="ECO:0007669"/>
    <property type="project" value="TreeGrafter"/>
</dbReference>
<feature type="domain" description="Glycoside hydrolase family 38 central" evidence="5">
    <location>
        <begin position="522"/>
        <end position="597"/>
    </location>
</feature>
<dbReference type="Pfam" id="PF07748">
    <property type="entry name" value="Glyco_hydro_38C"/>
    <property type="match status" value="1"/>
</dbReference>
<dbReference type="Pfam" id="PF01074">
    <property type="entry name" value="Glyco_hydro_38N"/>
    <property type="match status" value="1"/>
</dbReference>
<keyword evidence="3" id="KW-0378">Hydrolase</keyword>
<proteinExistence type="inferred from homology"/>
<dbReference type="CDD" id="cd10789">
    <property type="entry name" value="GH38N_AMII_ER_cytosolic"/>
    <property type="match status" value="1"/>
</dbReference>
<dbReference type="Gene3D" id="2.70.98.30">
    <property type="entry name" value="Golgi alpha-mannosidase II, domain 4"/>
    <property type="match status" value="1"/>
</dbReference>
<evidence type="ECO:0000313" key="7">
    <source>
        <dbReference type="Proteomes" id="UP000183868"/>
    </source>
</evidence>
<dbReference type="FunFam" id="3.20.110.10:FF:000002">
    <property type="entry name" value="alpha-mannosidase 2C1 isoform X1"/>
    <property type="match status" value="1"/>
</dbReference>
<dbReference type="SUPFAM" id="SSF74650">
    <property type="entry name" value="Galactose mutarotase-like"/>
    <property type="match status" value="1"/>
</dbReference>
<dbReference type="KEGG" id="caby:Cabys_1588"/>
<comment type="similarity">
    <text evidence="1">Belongs to the glycosyl hydrolase 38 family.</text>
</comment>
<dbReference type="SUPFAM" id="SSF88688">
    <property type="entry name" value="Families 57/38 glycoside transferase middle domain"/>
    <property type="match status" value="1"/>
</dbReference>
<organism evidence="6 7">
    <name type="scientific">Caldithrix abyssi DSM 13497</name>
    <dbReference type="NCBI Taxonomy" id="880073"/>
    <lineage>
        <taxon>Bacteria</taxon>
        <taxon>Pseudomonadati</taxon>
        <taxon>Calditrichota</taxon>
        <taxon>Calditrichia</taxon>
        <taxon>Calditrichales</taxon>
        <taxon>Calditrichaceae</taxon>
        <taxon>Caldithrix</taxon>
    </lineage>
</organism>
<dbReference type="Pfam" id="PF17677">
    <property type="entry name" value="Glyco_hydro38C2"/>
    <property type="match status" value="1"/>
</dbReference>
<dbReference type="InterPro" id="IPR041147">
    <property type="entry name" value="GH38_C"/>
</dbReference>
<dbReference type="InterPro" id="IPR015341">
    <property type="entry name" value="Glyco_hydro_38_cen"/>
</dbReference>
<evidence type="ECO:0000256" key="3">
    <source>
        <dbReference type="ARBA" id="ARBA00022801"/>
    </source>
</evidence>
<dbReference type="SMART" id="SM00872">
    <property type="entry name" value="Alpha-mann_mid"/>
    <property type="match status" value="1"/>
</dbReference>
<dbReference type="InterPro" id="IPR054723">
    <property type="entry name" value="Ams1-like_N"/>
</dbReference>
<dbReference type="InterPro" id="IPR028995">
    <property type="entry name" value="Glyco_hydro_57/38_cen_sf"/>
</dbReference>
<dbReference type="FunFam" id="2.70.98.30:FF:000010">
    <property type="entry name" value="Cytosolic alpha-mannosidase"/>
    <property type="match status" value="1"/>
</dbReference>
<dbReference type="Pfam" id="PF09261">
    <property type="entry name" value="Alpha-mann_mid"/>
    <property type="match status" value="1"/>
</dbReference>
<dbReference type="SUPFAM" id="SSF88713">
    <property type="entry name" value="Glycoside hydrolase/deacetylase"/>
    <property type="match status" value="1"/>
</dbReference>
<dbReference type="InterPro" id="IPR011682">
    <property type="entry name" value="Glyco_hydro_38_C"/>
</dbReference>
<dbReference type="Gene3D" id="3.20.110.10">
    <property type="entry name" value="Glycoside hydrolase 38, N terminal domain"/>
    <property type="match status" value="1"/>
</dbReference>
<dbReference type="Proteomes" id="UP000183868">
    <property type="component" value="Chromosome"/>
</dbReference>
<name>A0A1J1C7R8_CALAY</name>
<dbReference type="PANTHER" id="PTHR46017:SF1">
    <property type="entry name" value="ALPHA-MANNOSIDASE 2C1"/>
    <property type="match status" value="1"/>
</dbReference>
<evidence type="ECO:0000259" key="5">
    <source>
        <dbReference type="SMART" id="SM00872"/>
    </source>
</evidence>
<evidence type="ECO:0000256" key="4">
    <source>
        <dbReference type="ARBA" id="ARBA00023295"/>
    </source>
</evidence>
<gene>
    <name evidence="6" type="ORF">Cabys_1588</name>
</gene>
<dbReference type="FunFam" id="1.20.1270.50:FF:000004">
    <property type="entry name" value="alpha-mannosidase 2C1 isoform X1"/>
    <property type="match status" value="1"/>
</dbReference>
<dbReference type="GO" id="GO:0006013">
    <property type="term" value="P:mannose metabolic process"/>
    <property type="evidence" value="ECO:0007669"/>
    <property type="project" value="InterPro"/>
</dbReference>
<dbReference type="InterPro" id="IPR027291">
    <property type="entry name" value="Glyco_hydro_38_N_sf"/>
</dbReference>
<protein>
    <submittedName>
        <fullName evidence="6">Alpha-mannosidase</fullName>
    </submittedName>
</protein>
<dbReference type="RefSeq" id="WP_052304175.1">
    <property type="nucleotide sequence ID" value="NZ_CM001402.1"/>
</dbReference>
<dbReference type="EMBL" id="CP018099">
    <property type="protein sequence ID" value="APF18337.1"/>
    <property type="molecule type" value="Genomic_DNA"/>
</dbReference>
<dbReference type="Gene3D" id="2.60.40.2220">
    <property type="match status" value="1"/>
</dbReference>
<keyword evidence="4" id="KW-0326">Glycosidase</keyword>
<dbReference type="GO" id="GO:0030246">
    <property type="term" value="F:carbohydrate binding"/>
    <property type="evidence" value="ECO:0007669"/>
    <property type="project" value="InterPro"/>
</dbReference>
<dbReference type="AlphaFoldDB" id="A0A1J1C7R8"/>
<dbReference type="GO" id="GO:0046872">
    <property type="term" value="F:metal ion binding"/>
    <property type="evidence" value="ECO:0007669"/>
    <property type="project" value="UniProtKB-KW"/>
</dbReference>
<sequence>MYLKKSIEVNMHPKEVTIYLNRIQNFLQRMETHFYPENVPLQLEYALVDRQKLLSIEQVKKLPFSSIRIGEKWGEAWQVAWFHVKGKIPAGWAGKEVVARINLGGEGLIFTDSGEPLQSLSSYSVMDPEAIRDVVHLSTAGSEVEFWIEVSSTEILGIHRLQDPTEKNGKRHGYYESHVRYAYLSTFNRSLWHLALDLDILFGLLKKLPQNSVRFIRILKVVNRALAEFADDIGRAEKARAVLRDALKSPACPTELTAFAIGHAHIDTAWLWPIDETIRKCGRTFSNQLMLLKKYPQYVFGASQAQHYLFVKEHYPAIYQAIKRLVKEGRWEVQGAMWVEADCNLPSGESLTRQILYGKNFFMDEFGVDVKNVWLPDGFGFSPSLPQILKRSGVEYFLTQKLSWNQVNDFPYSLFIWRGIEGSEVLAHFPPEDIYRSPLTPEYLIKGRENFMEKDIADEFLSLFGIGDGGGGPKEEHIENGLRLQNLEGAPKVKFASASAFFETVKKYRDELPVWTGDLYLEAHRGTFTSQARVKKANRQLEFKLRLAEMLACCLPLQAYPADFFEENWKRLLLNQFHDIIPGSSINEVYQTVFKEYEQMFRSLDEMIKRTARQLFTENTNSLLVFNSLPFTCDEVIILPDGWSGAVDDDHQPLQVQQLNGKTLAMVELPALGYLNIHRQDADSKPGPSMKNKDDLLLENARIRYRFDPTGKLVEAYDKEAQHSIFLPGMRGNLLQLFEDRPNKWDAWDIDSFYEEQLLEIADAHTFQRLEAGPLRNAIRFTYRIGASTIEQTVYLRAHSKRLDFETAVQWHESHRMLRVAFQVNIQATQAAFDVQYGYFFRPTHRNSAWERARFEVAAHKYADLSQPDYGVALLNDSKYGYKVQDNELNLNLLRAPTYPDPDCDRGEHSFVYSLLPHIGDLVHSDVMQEALQLNQPPVLFNGLKNEKDAVLPFRLSGQFVHLEAVKKAEKENALILRLVEARGMKSHTYLNFSNIPAKIIETDLLEWQNLKRYPTNQIIRLEFEPFEIKTLKIFFE</sequence>